<dbReference type="Proteomes" id="UP000032875">
    <property type="component" value="Unassembled WGS sequence"/>
</dbReference>
<dbReference type="EMBL" id="ADES01000014">
    <property type="protein sequence ID" value="EIK82524.1"/>
    <property type="molecule type" value="Genomic_DNA"/>
</dbReference>
<organism evidence="3 4">
    <name type="scientific">Gardnerella vaginalis 1500E</name>
    <dbReference type="NCBI Taxonomy" id="698957"/>
    <lineage>
        <taxon>Bacteria</taxon>
        <taxon>Bacillati</taxon>
        <taxon>Actinomycetota</taxon>
        <taxon>Actinomycetes</taxon>
        <taxon>Bifidobacteriales</taxon>
        <taxon>Bifidobacteriaceae</taxon>
        <taxon>Gardnerella</taxon>
    </lineage>
</organism>
<dbReference type="AlphaFoldDB" id="I4LZY4"/>
<feature type="region of interest" description="Disordered" evidence="1">
    <location>
        <begin position="696"/>
        <end position="764"/>
    </location>
</feature>
<gene>
    <name evidence="3" type="ORF">CGSMWGv1500E_04936</name>
</gene>
<keyword evidence="2" id="KW-1133">Transmembrane helix</keyword>
<accession>I4LZY4</accession>
<feature type="compositionally biased region" description="Basic and acidic residues" evidence="1">
    <location>
        <begin position="708"/>
        <end position="725"/>
    </location>
</feature>
<keyword evidence="2" id="KW-0812">Transmembrane</keyword>
<protein>
    <submittedName>
        <fullName evidence="3">LPXTG-motif cell wall anchor domain protein</fullName>
    </submittedName>
</protein>
<keyword evidence="2" id="KW-0472">Membrane</keyword>
<name>I4LZY4_GARVA</name>
<dbReference type="PATRIC" id="fig|698957.3.peg.960"/>
<evidence type="ECO:0000256" key="2">
    <source>
        <dbReference type="SAM" id="Phobius"/>
    </source>
</evidence>
<reference evidence="3 4" key="1">
    <citation type="journal article" date="2012" name="J. Bacteriol.">
        <title>Comparative Genomic Analyses of 17 Clinical Isolates of Gardnerella vaginalis Provide Evidence of Multiple Genetically Isolated Clades Consistent with Subspeciation into Genovars.</title>
        <authorList>
            <person name="Ahmed A."/>
            <person name="Earl J."/>
            <person name="Retchless A."/>
            <person name="Hillier S."/>
            <person name="Rabe L."/>
            <person name="Cherpes T."/>
            <person name="Powell E."/>
            <person name="Janto B."/>
            <person name="Eutsey R."/>
            <person name="Hiller N.L."/>
            <person name="Boissy R."/>
            <person name="Dahlgreen M."/>
            <person name="Hall B."/>
            <person name="Costerton J."/>
            <person name="Post J.C."/>
            <person name="Hu F."/>
            <person name="Ehrlich G."/>
        </authorList>
    </citation>
    <scope>NUCLEOTIDE SEQUENCE [LARGE SCALE GENOMIC DNA]</scope>
    <source>
        <strain evidence="3 4">1500E</strain>
    </source>
</reference>
<dbReference type="RefSeq" id="WP_004129073.1">
    <property type="nucleotide sequence ID" value="NZ_ADES01000014.1"/>
</dbReference>
<feature type="compositionally biased region" description="Low complexity" evidence="1">
    <location>
        <begin position="860"/>
        <end position="878"/>
    </location>
</feature>
<evidence type="ECO:0000256" key="1">
    <source>
        <dbReference type="SAM" id="MobiDB-lite"/>
    </source>
</evidence>
<evidence type="ECO:0000313" key="3">
    <source>
        <dbReference type="EMBL" id="EIK82524.1"/>
    </source>
</evidence>
<feature type="compositionally biased region" description="Polar residues" evidence="1">
    <location>
        <begin position="732"/>
        <end position="741"/>
    </location>
</feature>
<comment type="caution">
    <text evidence="3">The sequence shown here is derived from an EMBL/GenBank/DDBJ whole genome shotgun (WGS) entry which is preliminary data.</text>
</comment>
<evidence type="ECO:0000313" key="4">
    <source>
        <dbReference type="Proteomes" id="UP000032875"/>
    </source>
</evidence>
<feature type="compositionally biased region" description="Polar residues" evidence="1">
    <location>
        <begin position="814"/>
        <end position="824"/>
    </location>
</feature>
<sequence length="966" mass="106341">METYLGKHTSFSCANKLRNLMKQKNIRKMLALFTSAVLVPSVLCSQIAMGSVNNLTGYYYKKSNTVEWLSEKIGRLRLGPVRDNWEGRKNAFYCMESSVFVDYKGEFKQMNGEDYRIAANIIKTHNNNDDDLTQAALAFMVHNHFDINQNRWKEAVENGFIGVETETLRNKADELWQQGVKETPVKAVLKNDYTKGKRVGVMHISLQNSNGDSLGGVPIKVKSSNNLIKFANGSESFEGKSKKEGLDITWNALDAGNARIEVSFNAPKAERLFSPDGQDVMKAFENTWYPQDFSFGVEKTFQPLLKSKISKHELRAGEQVDSTVTSGVAGNDSWPENVHLRAQGYYFVGSAEDILHIQQRNSGESAKEYLNRMRSMPNLRQVAAAKANFSNSGETITALAKRANGDITASDLDKAEAYKVNDLEAGLFGTWVWIISRDSQNKSDREFLKDDVVQLFGSTDTTAVHQATVSSDIVAKQQTVGLNTEIVNEITVRGLPETYGSFKGNNSYGFNEDKKAHIRVWWAGAGSENPTKKDNENYMPGSKGEPSYQEPKEDSHHRLIAKWDVPAVNGVYKIGNGNITLRPIAGTDRSTTEPKVLENNVHIRADKNSASGWYVFVYDFPGSSRAVAYKSAYDNLWSRTYVEPTALVHPVSVTTRVSDDKVQVGEKFHDNARITGDVPKGSYVVFSAYAYGDDNANDKSKSSSLKSNAEEKGKAKEKAKVKATDASHASPAASSVTSAQSDEIMPESRVNITDKQSEDSKKSPITVKSADITLNHDGIVYWKAEVFDAQGHPLATHVLGVEGETVQVMDNSARSYGDQNQNDQADFENQGDNGENDKSGKGGAGGKSDANSNYPIDLKNFGFADGNNGNNDKSGKSNTQSTPNNLDELSDNRLDKDDSDEITNTNPSSLAVTGVSGATVMLLSLTTLTFASGMFLGRFVAVIPRHGRKFDNARHGGARQLKRRLV</sequence>
<proteinExistence type="predicted"/>
<feature type="transmembrane region" description="Helical" evidence="2">
    <location>
        <begin position="920"/>
        <end position="941"/>
    </location>
</feature>
<feature type="region of interest" description="Disordered" evidence="1">
    <location>
        <begin position="814"/>
        <end position="906"/>
    </location>
</feature>
<feature type="region of interest" description="Disordered" evidence="1">
    <location>
        <begin position="529"/>
        <end position="551"/>
    </location>
</feature>